<gene>
    <name evidence="1" type="ORF">LEP1GSC058_0154</name>
</gene>
<dbReference type="STRING" id="1193011.LEP1GSC058_0154"/>
<name>S3UXN1_9LEPT</name>
<proteinExistence type="predicted"/>
<dbReference type="Proteomes" id="UP000014540">
    <property type="component" value="Unassembled WGS sequence"/>
</dbReference>
<dbReference type="AlphaFoldDB" id="S3UXN1"/>
<organism evidence="1 2">
    <name type="scientific">Leptospira fainei serovar Hurstbridge str. BUT 6</name>
    <dbReference type="NCBI Taxonomy" id="1193011"/>
    <lineage>
        <taxon>Bacteria</taxon>
        <taxon>Pseudomonadati</taxon>
        <taxon>Spirochaetota</taxon>
        <taxon>Spirochaetia</taxon>
        <taxon>Leptospirales</taxon>
        <taxon>Leptospiraceae</taxon>
        <taxon>Leptospira</taxon>
    </lineage>
</organism>
<sequence length="48" mass="5694">MSKNDEMNLDWESIEMDRLLKEKGAVLQRFCVNISSSKSLLRLFLIYK</sequence>
<comment type="caution">
    <text evidence="1">The sequence shown here is derived from an EMBL/GenBank/DDBJ whole genome shotgun (WGS) entry which is preliminary data.</text>
</comment>
<evidence type="ECO:0000313" key="1">
    <source>
        <dbReference type="EMBL" id="EPG75146.1"/>
    </source>
</evidence>
<keyword evidence="2" id="KW-1185">Reference proteome</keyword>
<protein>
    <submittedName>
        <fullName evidence="1">Uncharacterized protein</fullName>
    </submittedName>
</protein>
<reference evidence="1" key="1">
    <citation type="submission" date="2013-04" db="EMBL/GenBank/DDBJ databases">
        <authorList>
            <person name="Harkins D.M."/>
            <person name="Durkin A.S."/>
            <person name="Selengut J.D."/>
            <person name="Sanka R."/>
            <person name="DePew J."/>
            <person name="Purushe J."/>
            <person name="Ahmed A."/>
            <person name="van der Linden H."/>
            <person name="Goris M.G.A."/>
            <person name="Hartskeerl R.A."/>
            <person name="Vinetz J.M."/>
            <person name="Sutton G.G."/>
            <person name="Nelson W.C."/>
            <person name="Fouts D.E."/>
        </authorList>
    </citation>
    <scope>NUCLEOTIDE SEQUENCE [LARGE SCALE GENOMIC DNA]</scope>
    <source>
        <strain evidence="1">BUT 6</strain>
    </source>
</reference>
<accession>S3UXN1</accession>
<evidence type="ECO:0000313" key="2">
    <source>
        <dbReference type="Proteomes" id="UP000014540"/>
    </source>
</evidence>
<dbReference type="EMBL" id="AKWZ02000004">
    <property type="protein sequence ID" value="EPG75146.1"/>
    <property type="molecule type" value="Genomic_DNA"/>
</dbReference>